<dbReference type="InterPro" id="IPR012337">
    <property type="entry name" value="RNaseH-like_sf"/>
</dbReference>
<reference evidence="3 4" key="1">
    <citation type="journal article" date="2014" name="Proc. Natl. Acad. Sci. U.S.A.">
        <title>Trajectory and genomic determinants of fungal-pathogen speciation and host adaptation.</title>
        <authorList>
            <person name="Hu X."/>
            <person name="Xiao G."/>
            <person name="Zheng P."/>
            <person name="Shang Y."/>
            <person name="Su Y."/>
            <person name="Zhang X."/>
            <person name="Liu X."/>
            <person name="Zhan S."/>
            <person name="St Leger R.J."/>
            <person name="Wang C."/>
        </authorList>
    </citation>
    <scope>NUCLEOTIDE SEQUENCE [LARGE SCALE GENOMIC DNA]</scope>
    <source>
        <strain evidence="3 4">ARSEF 977</strain>
    </source>
</reference>
<dbReference type="PANTHER" id="PTHR46564:SF1">
    <property type="entry name" value="TRANSPOSASE"/>
    <property type="match status" value="1"/>
</dbReference>
<dbReference type="NCBIfam" id="NF033545">
    <property type="entry name" value="transpos_IS630"/>
    <property type="match status" value="1"/>
</dbReference>
<proteinExistence type="predicted"/>
<dbReference type="AlphaFoldDB" id="A0A0B4GI16"/>
<dbReference type="EMBL" id="AZNH01000103">
    <property type="protein sequence ID" value="KID82103.1"/>
    <property type="molecule type" value="Genomic_DNA"/>
</dbReference>
<dbReference type="Proteomes" id="UP000031192">
    <property type="component" value="Unassembled WGS sequence"/>
</dbReference>
<dbReference type="PANTHER" id="PTHR46564">
    <property type="entry name" value="TRANSPOSASE"/>
    <property type="match status" value="1"/>
</dbReference>
<dbReference type="InterPro" id="IPR038717">
    <property type="entry name" value="Tc1-like_DDE_dom"/>
</dbReference>
<evidence type="ECO:0000259" key="1">
    <source>
        <dbReference type="Pfam" id="PF13358"/>
    </source>
</evidence>
<dbReference type="InterPro" id="IPR047655">
    <property type="entry name" value="Transpos_IS630-like"/>
</dbReference>
<evidence type="ECO:0000313" key="2">
    <source>
        <dbReference type="EMBL" id="KID81070.1"/>
    </source>
</evidence>
<dbReference type="InterPro" id="IPR009057">
    <property type="entry name" value="Homeodomain-like_sf"/>
</dbReference>
<keyword evidence="4" id="KW-1185">Reference proteome</keyword>
<gene>
    <name evidence="3" type="ORF">MGU_10583</name>
    <name evidence="2" type="ORF">MGU_11540</name>
</gene>
<dbReference type="HOGENOM" id="CLU_056788_1_1_1"/>
<evidence type="ECO:0000313" key="3">
    <source>
        <dbReference type="EMBL" id="KID82103.1"/>
    </source>
</evidence>
<dbReference type="Pfam" id="PF13358">
    <property type="entry name" value="DDE_3"/>
    <property type="match status" value="1"/>
</dbReference>
<dbReference type="InterPro" id="IPR036397">
    <property type="entry name" value="RNaseH_sf"/>
</dbReference>
<feature type="domain" description="Tc1-like transposase DDE" evidence="1">
    <location>
        <begin position="144"/>
        <end position="281"/>
    </location>
</feature>
<sequence>MAPHLSRSTHTLINTMMQHGFTNKDIATAAQCSSRAIQRIRLSQTSPNMPGQSTTRVGRPSRISPAMQKALQNRLDVRPDMYRCDIVNFLERKFGEKVSERAVGRALKSMVWTRKINRRIAKQRDPDIRDWYLYQIADFKSYHFVFVDESGCDGRVGYRRWGWSPKGRSPEIVTRFTRGKRWHILPAYTQDGILHSRVYRGKTDSRLFEDFIEQLLHFCGRYPEPRSVLVMDNASWHKSQKIRQMCEEAGMRVVFLPPYSPDFNPIEEYFGVLKRFIKKHWYENEELIKLDFQMFLVWCVRVVGDDYWIAQGHFRHAGISITKPAK</sequence>
<dbReference type="SUPFAM" id="SSF46689">
    <property type="entry name" value="Homeodomain-like"/>
    <property type="match status" value="1"/>
</dbReference>
<dbReference type="Gene3D" id="3.30.420.10">
    <property type="entry name" value="Ribonuclease H-like superfamily/Ribonuclease H"/>
    <property type="match status" value="1"/>
</dbReference>
<dbReference type="GO" id="GO:0003676">
    <property type="term" value="F:nucleic acid binding"/>
    <property type="evidence" value="ECO:0007669"/>
    <property type="project" value="InterPro"/>
</dbReference>
<dbReference type="SUPFAM" id="SSF53098">
    <property type="entry name" value="Ribonuclease H-like"/>
    <property type="match status" value="1"/>
</dbReference>
<protein>
    <submittedName>
        <fullName evidence="3">Transposase</fullName>
    </submittedName>
</protein>
<organism evidence="3 4">
    <name type="scientific">Metarhizium guizhouense (strain ARSEF 977)</name>
    <dbReference type="NCBI Taxonomy" id="1276136"/>
    <lineage>
        <taxon>Eukaryota</taxon>
        <taxon>Fungi</taxon>
        <taxon>Dikarya</taxon>
        <taxon>Ascomycota</taxon>
        <taxon>Pezizomycotina</taxon>
        <taxon>Sordariomycetes</taxon>
        <taxon>Hypocreomycetidae</taxon>
        <taxon>Hypocreales</taxon>
        <taxon>Clavicipitaceae</taxon>
        <taxon>Metarhizium</taxon>
    </lineage>
</organism>
<name>A0A0B4GI16_METGA</name>
<dbReference type="EMBL" id="AZNH01000211">
    <property type="protein sequence ID" value="KID81070.1"/>
    <property type="molecule type" value="Genomic_DNA"/>
</dbReference>
<accession>A0A0B4GI16</accession>
<evidence type="ECO:0000313" key="4">
    <source>
        <dbReference type="Proteomes" id="UP000031192"/>
    </source>
</evidence>
<comment type="caution">
    <text evidence="3">The sequence shown here is derived from an EMBL/GenBank/DDBJ whole genome shotgun (WGS) entry which is preliminary data.</text>
</comment>
<dbReference type="OrthoDB" id="5153311at2759"/>